<dbReference type="STRING" id="642780.SAMN04488570_3661"/>
<sequence length="46" mass="5239">MTTTRCEHCPHEWHGLRCSHEAVVRTGWSMVRETCSCAHSRLPGSD</sequence>
<dbReference type="RefSeq" id="WP_157682940.1">
    <property type="nucleotide sequence ID" value="NZ_LT629757.1"/>
</dbReference>
<keyword evidence="2" id="KW-1185">Reference proteome</keyword>
<protein>
    <submittedName>
        <fullName evidence="1">Uncharacterized protein</fullName>
    </submittedName>
</protein>
<evidence type="ECO:0000313" key="2">
    <source>
        <dbReference type="Proteomes" id="UP000198859"/>
    </source>
</evidence>
<dbReference type="OrthoDB" id="9940146at2"/>
<reference evidence="2" key="1">
    <citation type="submission" date="2016-10" db="EMBL/GenBank/DDBJ databases">
        <authorList>
            <person name="Varghese N."/>
            <person name="Submissions S."/>
        </authorList>
    </citation>
    <scope>NUCLEOTIDE SEQUENCE [LARGE SCALE GENOMIC DNA]</scope>
    <source>
        <strain evidence="2">DSM 22127</strain>
    </source>
</reference>
<dbReference type="AlphaFoldDB" id="A0A1H1XZV4"/>
<proteinExistence type="predicted"/>
<dbReference type="EMBL" id="LT629757">
    <property type="protein sequence ID" value="SDT14702.1"/>
    <property type="molecule type" value="Genomic_DNA"/>
</dbReference>
<evidence type="ECO:0000313" key="1">
    <source>
        <dbReference type="EMBL" id="SDT14702.1"/>
    </source>
</evidence>
<organism evidence="1 2">
    <name type="scientific">Nocardioides scoriae</name>
    <dbReference type="NCBI Taxonomy" id="642780"/>
    <lineage>
        <taxon>Bacteria</taxon>
        <taxon>Bacillati</taxon>
        <taxon>Actinomycetota</taxon>
        <taxon>Actinomycetes</taxon>
        <taxon>Propionibacteriales</taxon>
        <taxon>Nocardioidaceae</taxon>
        <taxon>Nocardioides</taxon>
    </lineage>
</organism>
<dbReference type="Proteomes" id="UP000198859">
    <property type="component" value="Chromosome I"/>
</dbReference>
<accession>A0A1H1XZV4</accession>
<gene>
    <name evidence="1" type="ORF">SAMN04488570_3661</name>
</gene>
<name>A0A1H1XZV4_9ACTN</name>